<keyword evidence="1" id="KW-0472">Membrane</keyword>
<keyword evidence="3" id="KW-1185">Reference proteome</keyword>
<dbReference type="AlphaFoldDB" id="A0A516V6D6"/>
<gene>
    <name evidence="2" type="ORF">FNZ56_09245</name>
</gene>
<keyword evidence="1" id="KW-0812">Transmembrane</keyword>
<keyword evidence="1" id="KW-1133">Transmembrane helix</keyword>
<dbReference type="EMBL" id="CP041742">
    <property type="protein sequence ID" value="QDQ74051.1"/>
    <property type="molecule type" value="Genomic_DNA"/>
</dbReference>
<reference evidence="2 3" key="1">
    <citation type="submission" date="2019-07" db="EMBL/GenBank/DDBJ databases">
        <title>Lysobacter weifangensis sp. nov., isolated from bensulfuron-methyl contaminated farmland soil.</title>
        <authorList>
            <person name="Zhao H."/>
        </authorList>
    </citation>
    <scope>NUCLEOTIDE SEQUENCE [LARGE SCALE GENOMIC DNA]</scope>
    <source>
        <strain evidence="2 3">CC-Bw-6</strain>
    </source>
</reference>
<evidence type="ECO:0000256" key="1">
    <source>
        <dbReference type="SAM" id="Phobius"/>
    </source>
</evidence>
<protein>
    <submittedName>
        <fullName evidence="2">Uncharacterized protein</fullName>
    </submittedName>
</protein>
<proteinExistence type="predicted"/>
<feature type="transmembrane region" description="Helical" evidence="1">
    <location>
        <begin position="26"/>
        <end position="45"/>
    </location>
</feature>
<dbReference type="RefSeq" id="WP_143879562.1">
    <property type="nucleotide sequence ID" value="NZ_BAABLZ010000001.1"/>
</dbReference>
<name>A0A516V6D6_9GAMM</name>
<accession>A0A516V6D6</accession>
<dbReference type="Proteomes" id="UP000315891">
    <property type="component" value="Chromosome"/>
</dbReference>
<evidence type="ECO:0000313" key="2">
    <source>
        <dbReference type="EMBL" id="QDQ74051.1"/>
    </source>
</evidence>
<organism evidence="2 3">
    <name type="scientific">Pseudoluteimonas lycopersici</name>
    <dbReference type="NCBI Taxonomy" id="1324796"/>
    <lineage>
        <taxon>Bacteria</taxon>
        <taxon>Pseudomonadati</taxon>
        <taxon>Pseudomonadota</taxon>
        <taxon>Gammaproteobacteria</taxon>
        <taxon>Lysobacterales</taxon>
        <taxon>Lysobacteraceae</taxon>
        <taxon>Pseudoluteimonas</taxon>
    </lineage>
</organism>
<sequence>MPWVYLLLALAALALALVSKSTVLTVLALLAALALLLFWVLGLLARRVEAGSRDASMIVDPMELRRLREQAEARRLAQAAGRDASSSTSSAE</sequence>
<evidence type="ECO:0000313" key="3">
    <source>
        <dbReference type="Proteomes" id="UP000315891"/>
    </source>
</evidence>